<reference evidence="1 2" key="1">
    <citation type="submission" date="2024-01" db="EMBL/GenBank/DDBJ databases">
        <authorList>
            <person name="Waweru B."/>
        </authorList>
    </citation>
    <scope>NUCLEOTIDE SEQUENCE [LARGE SCALE GENOMIC DNA]</scope>
</reference>
<dbReference type="AlphaFoldDB" id="A0AAV1SJB3"/>
<protein>
    <submittedName>
        <fullName evidence="1">Uncharacterized protein</fullName>
    </submittedName>
</protein>
<keyword evidence="2" id="KW-1185">Reference proteome</keyword>
<evidence type="ECO:0000313" key="1">
    <source>
        <dbReference type="EMBL" id="CAK7352502.1"/>
    </source>
</evidence>
<proteinExistence type="predicted"/>
<evidence type="ECO:0000313" key="2">
    <source>
        <dbReference type="Proteomes" id="UP001314170"/>
    </source>
</evidence>
<dbReference type="Proteomes" id="UP001314170">
    <property type="component" value="Unassembled WGS sequence"/>
</dbReference>
<accession>A0AAV1SJB3</accession>
<comment type="caution">
    <text evidence="1">The sequence shown here is derived from an EMBL/GenBank/DDBJ whole genome shotgun (WGS) entry which is preliminary data.</text>
</comment>
<sequence length="90" mass="9730">MKKEKGELQTSFFSRGGFTFLNLKANPMLLLEKKTCPLFSVLGSASFSNHDVAYALASDGVIPSRPQAVLELLACSLVDLVLEKIGSALR</sequence>
<name>A0AAV1SJB3_9ROSI</name>
<dbReference type="EMBL" id="CAWUPB010001194">
    <property type="protein sequence ID" value="CAK7352502.1"/>
    <property type="molecule type" value="Genomic_DNA"/>
</dbReference>
<organism evidence="1 2">
    <name type="scientific">Dovyalis caffra</name>
    <dbReference type="NCBI Taxonomy" id="77055"/>
    <lineage>
        <taxon>Eukaryota</taxon>
        <taxon>Viridiplantae</taxon>
        <taxon>Streptophyta</taxon>
        <taxon>Embryophyta</taxon>
        <taxon>Tracheophyta</taxon>
        <taxon>Spermatophyta</taxon>
        <taxon>Magnoliopsida</taxon>
        <taxon>eudicotyledons</taxon>
        <taxon>Gunneridae</taxon>
        <taxon>Pentapetalae</taxon>
        <taxon>rosids</taxon>
        <taxon>fabids</taxon>
        <taxon>Malpighiales</taxon>
        <taxon>Salicaceae</taxon>
        <taxon>Flacourtieae</taxon>
        <taxon>Dovyalis</taxon>
    </lineage>
</organism>
<gene>
    <name evidence="1" type="ORF">DCAF_LOCUS24256</name>
</gene>